<proteinExistence type="predicted"/>
<protein>
    <submittedName>
        <fullName evidence="2">Uncharacterized protein</fullName>
    </submittedName>
</protein>
<keyword evidence="1" id="KW-0812">Transmembrane</keyword>
<evidence type="ECO:0000256" key="1">
    <source>
        <dbReference type="SAM" id="Phobius"/>
    </source>
</evidence>
<gene>
    <name evidence="2" type="primary">AUGUSTUS-3.0.2_00879</name>
    <name evidence="2" type="ORF">TcasGA2_TC000879</name>
</gene>
<keyword evidence="3" id="KW-1185">Reference proteome</keyword>
<dbReference type="Proteomes" id="UP000007266">
    <property type="component" value="Linkage group 2"/>
</dbReference>
<feature type="transmembrane region" description="Helical" evidence="1">
    <location>
        <begin position="60"/>
        <end position="79"/>
    </location>
</feature>
<evidence type="ECO:0000313" key="2">
    <source>
        <dbReference type="EMBL" id="EEZ98411.2"/>
    </source>
</evidence>
<evidence type="ECO:0000313" key="3">
    <source>
        <dbReference type="Proteomes" id="UP000007266"/>
    </source>
</evidence>
<reference evidence="2 3" key="1">
    <citation type="journal article" date="2008" name="Nature">
        <title>The genome of the model beetle and pest Tribolium castaneum.</title>
        <authorList>
            <consortium name="Tribolium Genome Sequencing Consortium"/>
            <person name="Richards S."/>
            <person name="Gibbs R.A."/>
            <person name="Weinstock G.M."/>
            <person name="Brown S.J."/>
            <person name="Denell R."/>
            <person name="Beeman R.W."/>
            <person name="Gibbs R."/>
            <person name="Beeman R.W."/>
            <person name="Brown S.J."/>
            <person name="Bucher G."/>
            <person name="Friedrich M."/>
            <person name="Grimmelikhuijzen C.J."/>
            <person name="Klingler M."/>
            <person name="Lorenzen M."/>
            <person name="Richards S."/>
            <person name="Roth S."/>
            <person name="Schroder R."/>
            <person name="Tautz D."/>
            <person name="Zdobnov E.M."/>
            <person name="Muzny D."/>
            <person name="Gibbs R.A."/>
            <person name="Weinstock G.M."/>
            <person name="Attaway T."/>
            <person name="Bell S."/>
            <person name="Buhay C.J."/>
            <person name="Chandrabose M.N."/>
            <person name="Chavez D."/>
            <person name="Clerk-Blankenburg K.P."/>
            <person name="Cree A."/>
            <person name="Dao M."/>
            <person name="Davis C."/>
            <person name="Chacko J."/>
            <person name="Dinh H."/>
            <person name="Dugan-Rocha S."/>
            <person name="Fowler G."/>
            <person name="Garner T.T."/>
            <person name="Garnes J."/>
            <person name="Gnirke A."/>
            <person name="Hawes A."/>
            <person name="Hernandez J."/>
            <person name="Hines S."/>
            <person name="Holder M."/>
            <person name="Hume J."/>
            <person name="Jhangiani S.N."/>
            <person name="Joshi V."/>
            <person name="Khan Z.M."/>
            <person name="Jackson L."/>
            <person name="Kovar C."/>
            <person name="Kowis A."/>
            <person name="Lee S."/>
            <person name="Lewis L.R."/>
            <person name="Margolis J."/>
            <person name="Morgan M."/>
            <person name="Nazareth L.V."/>
            <person name="Nguyen N."/>
            <person name="Okwuonu G."/>
            <person name="Parker D."/>
            <person name="Richards S."/>
            <person name="Ruiz S.J."/>
            <person name="Santibanez J."/>
            <person name="Savard J."/>
            <person name="Scherer S.E."/>
            <person name="Schneider B."/>
            <person name="Sodergren E."/>
            <person name="Tautz D."/>
            <person name="Vattahil S."/>
            <person name="Villasana D."/>
            <person name="White C.S."/>
            <person name="Wright R."/>
            <person name="Park Y."/>
            <person name="Beeman R.W."/>
            <person name="Lord J."/>
            <person name="Oppert B."/>
            <person name="Lorenzen M."/>
            <person name="Brown S."/>
            <person name="Wang L."/>
            <person name="Savard J."/>
            <person name="Tautz D."/>
            <person name="Richards S."/>
            <person name="Weinstock G."/>
            <person name="Gibbs R.A."/>
            <person name="Liu Y."/>
            <person name="Worley K."/>
            <person name="Weinstock G."/>
            <person name="Elsik C.G."/>
            <person name="Reese J.T."/>
            <person name="Elhaik E."/>
            <person name="Landan G."/>
            <person name="Graur D."/>
            <person name="Arensburger P."/>
            <person name="Atkinson P."/>
            <person name="Beeman R.W."/>
            <person name="Beidler J."/>
            <person name="Brown S.J."/>
            <person name="Demuth J.P."/>
            <person name="Drury D.W."/>
            <person name="Du Y.Z."/>
            <person name="Fujiwara H."/>
            <person name="Lorenzen M."/>
            <person name="Maselli V."/>
            <person name="Osanai M."/>
            <person name="Park Y."/>
            <person name="Robertson H.M."/>
            <person name="Tu Z."/>
            <person name="Wang J.J."/>
            <person name="Wang S."/>
            <person name="Richards S."/>
            <person name="Song H."/>
            <person name="Zhang L."/>
            <person name="Sodergren E."/>
            <person name="Werner D."/>
            <person name="Stanke M."/>
            <person name="Morgenstern B."/>
            <person name="Solovyev V."/>
            <person name="Kosarev P."/>
            <person name="Brown G."/>
            <person name="Chen H.C."/>
            <person name="Ermolaeva O."/>
            <person name="Hlavina W."/>
            <person name="Kapustin Y."/>
            <person name="Kiryutin B."/>
            <person name="Kitts P."/>
            <person name="Maglott D."/>
            <person name="Pruitt K."/>
            <person name="Sapojnikov V."/>
            <person name="Souvorov A."/>
            <person name="Mackey A.J."/>
            <person name="Waterhouse R.M."/>
            <person name="Wyder S."/>
            <person name="Zdobnov E.M."/>
            <person name="Zdobnov E.M."/>
            <person name="Wyder S."/>
            <person name="Kriventseva E.V."/>
            <person name="Kadowaki T."/>
            <person name="Bork P."/>
            <person name="Aranda M."/>
            <person name="Bao R."/>
            <person name="Beermann A."/>
            <person name="Berns N."/>
            <person name="Bolognesi R."/>
            <person name="Bonneton F."/>
            <person name="Bopp D."/>
            <person name="Brown S.J."/>
            <person name="Bucher G."/>
            <person name="Butts T."/>
            <person name="Chaumot A."/>
            <person name="Denell R.E."/>
            <person name="Ferrier D.E."/>
            <person name="Friedrich M."/>
            <person name="Gordon C.M."/>
            <person name="Jindra M."/>
            <person name="Klingler M."/>
            <person name="Lan Q."/>
            <person name="Lattorff H.M."/>
            <person name="Laudet V."/>
            <person name="von Levetsow C."/>
            <person name="Liu Z."/>
            <person name="Lutz R."/>
            <person name="Lynch J.A."/>
            <person name="da Fonseca R.N."/>
            <person name="Posnien N."/>
            <person name="Reuter R."/>
            <person name="Roth S."/>
            <person name="Savard J."/>
            <person name="Schinko J.B."/>
            <person name="Schmitt C."/>
            <person name="Schoppmeier M."/>
            <person name="Schroder R."/>
            <person name="Shippy T.D."/>
            <person name="Simonnet F."/>
            <person name="Marques-Souza H."/>
            <person name="Tautz D."/>
            <person name="Tomoyasu Y."/>
            <person name="Trauner J."/>
            <person name="Van der Zee M."/>
            <person name="Vervoort M."/>
            <person name="Wittkopp N."/>
            <person name="Wimmer E.A."/>
            <person name="Yang X."/>
            <person name="Jones A.K."/>
            <person name="Sattelle D.B."/>
            <person name="Ebert P.R."/>
            <person name="Nelson D."/>
            <person name="Scott J.G."/>
            <person name="Beeman R.W."/>
            <person name="Muthukrishnan S."/>
            <person name="Kramer K.J."/>
            <person name="Arakane Y."/>
            <person name="Beeman R.W."/>
            <person name="Zhu Q."/>
            <person name="Hogenkamp D."/>
            <person name="Dixit R."/>
            <person name="Oppert B."/>
            <person name="Jiang H."/>
            <person name="Zou Z."/>
            <person name="Marshall J."/>
            <person name="Elpidina E."/>
            <person name="Vinokurov K."/>
            <person name="Oppert C."/>
            <person name="Zou Z."/>
            <person name="Evans J."/>
            <person name="Lu Z."/>
            <person name="Zhao P."/>
            <person name="Sumathipala N."/>
            <person name="Altincicek B."/>
            <person name="Vilcinskas A."/>
            <person name="Williams M."/>
            <person name="Hultmark D."/>
            <person name="Hetru C."/>
            <person name="Jiang H."/>
            <person name="Grimmelikhuijzen C.J."/>
            <person name="Hauser F."/>
            <person name="Cazzamali G."/>
            <person name="Williamson M."/>
            <person name="Park Y."/>
            <person name="Li B."/>
            <person name="Tanaka Y."/>
            <person name="Predel R."/>
            <person name="Neupert S."/>
            <person name="Schachtner J."/>
            <person name="Verleyen P."/>
            <person name="Raible F."/>
            <person name="Bork P."/>
            <person name="Friedrich M."/>
            <person name="Walden K.K."/>
            <person name="Robertson H.M."/>
            <person name="Angeli S."/>
            <person name="Foret S."/>
            <person name="Bucher G."/>
            <person name="Schuetz S."/>
            <person name="Maleszka R."/>
            <person name="Wimmer E.A."/>
            <person name="Beeman R.W."/>
            <person name="Lorenzen M."/>
            <person name="Tomoyasu Y."/>
            <person name="Miller S.C."/>
            <person name="Grossmann D."/>
            <person name="Bucher G."/>
        </authorList>
    </citation>
    <scope>NUCLEOTIDE SEQUENCE [LARGE SCALE GENOMIC DNA]</scope>
    <source>
        <strain evidence="2 3">Georgia GA2</strain>
    </source>
</reference>
<dbReference type="AlphaFoldDB" id="D6W8Y5"/>
<name>D6W8Y5_TRICA</name>
<accession>D6W8Y5</accession>
<reference evidence="2 3" key="2">
    <citation type="journal article" date="2010" name="Nucleic Acids Res.">
        <title>BeetleBase in 2010: revisions to provide comprehensive genomic information for Tribolium castaneum.</title>
        <authorList>
            <person name="Kim H.S."/>
            <person name="Murphy T."/>
            <person name="Xia J."/>
            <person name="Caragea D."/>
            <person name="Park Y."/>
            <person name="Beeman R.W."/>
            <person name="Lorenzen M.D."/>
            <person name="Butcher S."/>
            <person name="Manak J.R."/>
            <person name="Brown S.J."/>
        </authorList>
    </citation>
    <scope>GENOME REANNOTATION</scope>
    <source>
        <strain evidence="2 3">Georgia GA2</strain>
    </source>
</reference>
<sequence length="200" mass="22432">MGPRQNRTRDDTEQLKSTPAACDRIPTSVASNKQFTHSLVIRHKLQLCRSNSVGERQKRLNAQILAGAFFYSFLALVGFDRFAQLYRVSCLLLFLLPRHSWKVPNRSSRSRGLWNCCSPLCHTCTDTSCVLTEVADSPARGQAKQNAQLDASSLRRNEGPNFLQGYHTVLTHFATTNATHSCATLFRLSSTNVPVRHLIN</sequence>
<dbReference type="EMBL" id="KQ971312">
    <property type="protein sequence ID" value="EEZ98411.2"/>
    <property type="molecule type" value="Genomic_DNA"/>
</dbReference>
<organism evidence="2 3">
    <name type="scientific">Tribolium castaneum</name>
    <name type="common">Red flour beetle</name>
    <dbReference type="NCBI Taxonomy" id="7070"/>
    <lineage>
        <taxon>Eukaryota</taxon>
        <taxon>Metazoa</taxon>
        <taxon>Ecdysozoa</taxon>
        <taxon>Arthropoda</taxon>
        <taxon>Hexapoda</taxon>
        <taxon>Insecta</taxon>
        <taxon>Pterygota</taxon>
        <taxon>Neoptera</taxon>
        <taxon>Endopterygota</taxon>
        <taxon>Coleoptera</taxon>
        <taxon>Polyphaga</taxon>
        <taxon>Cucujiformia</taxon>
        <taxon>Tenebrionidae</taxon>
        <taxon>Tenebrionidae incertae sedis</taxon>
        <taxon>Tribolium</taxon>
    </lineage>
</organism>
<keyword evidence="1" id="KW-0472">Membrane</keyword>
<dbReference type="HOGENOM" id="CLU_861472_0_0_1"/>
<keyword evidence="1" id="KW-1133">Transmembrane helix</keyword>